<evidence type="ECO:0000313" key="3">
    <source>
        <dbReference type="Proteomes" id="UP000290407"/>
    </source>
</evidence>
<dbReference type="RefSeq" id="WP_129602090.1">
    <property type="nucleotide sequence ID" value="NZ_SBLB01000003.1"/>
</dbReference>
<feature type="region of interest" description="Disordered" evidence="1">
    <location>
        <begin position="20"/>
        <end position="44"/>
    </location>
</feature>
<dbReference type="EMBL" id="SBLB01000003">
    <property type="protein sequence ID" value="RYC69763.1"/>
    <property type="molecule type" value="Genomic_DNA"/>
</dbReference>
<feature type="compositionally biased region" description="Basic and acidic residues" evidence="1">
    <location>
        <begin position="20"/>
        <end position="43"/>
    </location>
</feature>
<sequence length="139" mass="15328">MEDTNKAPEVTIESLQAQLDQERAEHQATKAERDAALESKDDAASALDTANRSLVEATQIIAGQKVTIAEQEATIVSLQTNPAQYPIIKVGKKSYEVTTKTFQYKKVEYTVEQLLADTKLQKELVEKGMGFLVEVGKEA</sequence>
<keyword evidence="3" id="KW-1185">Reference proteome</keyword>
<dbReference type="Proteomes" id="UP000290407">
    <property type="component" value="Unassembled WGS sequence"/>
</dbReference>
<organism evidence="2 3">
    <name type="scientific">Spirosoma sordidisoli</name>
    <dbReference type="NCBI Taxonomy" id="2502893"/>
    <lineage>
        <taxon>Bacteria</taxon>
        <taxon>Pseudomonadati</taxon>
        <taxon>Bacteroidota</taxon>
        <taxon>Cytophagia</taxon>
        <taxon>Cytophagales</taxon>
        <taxon>Cytophagaceae</taxon>
        <taxon>Spirosoma</taxon>
    </lineage>
</organism>
<evidence type="ECO:0000256" key="1">
    <source>
        <dbReference type="SAM" id="MobiDB-lite"/>
    </source>
</evidence>
<comment type="caution">
    <text evidence="2">The sequence shown here is derived from an EMBL/GenBank/DDBJ whole genome shotgun (WGS) entry which is preliminary data.</text>
</comment>
<evidence type="ECO:0000313" key="2">
    <source>
        <dbReference type="EMBL" id="RYC69763.1"/>
    </source>
</evidence>
<protein>
    <submittedName>
        <fullName evidence="2">Uncharacterized protein</fullName>
    </submittedName>
</protein>
<name>A0A4Q2UJT7_9BACT</name>
<proteinExistence type="predicted"/>
<reference evidence="2 3" key="1">
    <citation type="submission" date="2019-01" db="EMBL/GenBank/DDBJ databases">
        <title>Spirosoma flava sp. nov., a propanil-degrading bacterium isolated from herbicide-contaminated soil.</title>
        <authorList>
            <person name="Zhang L."/>
            <person name="Jiang J.-D."/>
        </authorList>
    </citation>
    <scope>NUCLEOTIDE SEQUENCE [LARGE SCALE GENOMIC DNA]</scope>
    <source>
        <strain evidence="2 3">TY50</strain>
    </source>
</reference>
<dbReference type="AlphaFoldDB" id="A0A4Q2UJT7"/>
<gene>
    <name evidence="2" type="ORF">EQG79_14300</name>
</gene>
<accession>A0A4Q2UJT7</accession>